<evidence type="ECO:0000256" key="7">
    <source>
        <dbReference type="PROSITE-ProRule" id="PRU01091"/>
    </source>
</evidence>
<dbReference type="Gene3D" id="1.10.10.10">
    <property type="entry name" value="Winged helix-like DNA-binding domain superfamily/Winged helix DNA-binding domain"/>
    <property type="match status" value="1"/>
</dbReference>
<dbReference type="FunFam" id="3.40.50.2300:FF:000002">
    <property type="entry name" value="DNA-binding response regulator PhoP"/>
    <property type="match status" value="1"/>
</dbReference>
<dbReference type="SMART" id="SM00862">
    <property type="entry name" value="Trans_reg_C"/>
    <property type="match status" value="1"/>
</dbReference>
<evidence type="ECO:0000259" key="8">
    <source>
        <dbReference type="PROSITE" id="PS50110"/>
    </source>
</evidence>
<evidence type="ECO:0000256" key="2">
    <source>
        <dbReference type="ARBA" id="ARBA00023012"/>
    </source>
</evidence>
<gene>
    <name evidence="10" type="ORF">JMUB3870_1359</name>
    <name evidence="11" type="ORF">JMUB3935_1349</name>
</gene>
<evidence type="ECO:0000313" key="10">
    <source>
        <dbReference type="EMBL" id="BBM45241.1"/>
    </source>
</evidence>
<evidence type="ECO:0000313" key="13">
    <source>
        <dbReference type="Proteomes" id="UP000422644"/>
    </source>
</evidence>
<proteinExistence type="predicted"/>
<feature type="domain" description="OmpR/PhoB-type" evidence="9">
    <location>
        <begin position="127"/>
        <end position="225"/>
    </location>
</feature>
<feature type="modified residue" description="4-aspartylphosphate" evidence="6">
    <location>
        <position position="51"/>
    </location>
</feature>
<dbReference type="PANTHER" id="PTHR48111">
    <property type="entry name" value="REGULATOR OF RPOS"/>
    <property type="match status" value="1"/>
</dbReference>
<keyword evidence="1 6" id="KW-0597">Phosphoprotein</keyword>
<dbReference type="GO" id="GO:0006355">
    <property type="term" value="P:regulation of DNA-templated transcription"/>
    <property type="evidence" value="ECO:0007669"/>
    <property type="project" value="InterPro"/>
</dbReference>
<reference evidence="11 12" key="2">
    <citation type="submission" date="2019-07" db="EMBL/GenBank/DDBJ databases">
        <title>Complete Genome Sequence of Leptotrichia trevisanii Strain JMUB3935.</title>
        <authorList>
            <person name="Watanabe S."/>
            <person name="Cui L."/>
        </authorList>
    </citation>
    <scope>NUCLEOTIDE SEQUENCE [LARGE SCALE GENOMIC DNA]</scope>
    <source>
        <strain evidence="11 12">JMUB3935</strain>
    </source>
</reference>
<dbReference type="SUPFAM" id="SSF52172">
    <property type="entry name" value="CheY-like"/>
    <property type="match status" value="1"/>
</dbReference>
<dbReference type="InterPro" id="IPR011006">
    <property type="entry name" value="CheY-like_superfamily"/>
</dbReference>
<dbReference type="PROSITE" id="PS51755">
    <property type="entry name" value="OMPR_PHOB"/>
    <property type="match status" value="1"/>
</dbReference>
<dbReference type="STRING" id="1122173.GCA_000482505_00431"/>
<keyword evidence="2" id="KW-0902">Two-component regulatory system</keyword>
<dbReference type="InterPro" id="IPR039420">
    <property type="entry name" value="WalR-like"/>
</dbReference>
<dbReference type="InterPro" id="IPR001867">
    <property type="entry name" value="OmpR/PhoB-type_DNA-bd"/>
</dbReference>
<dbReference type="CDD" id="cd17625">
    <property type="entry name" value="REC_OmpR_DrrD-like"/>
    <property type="match status" value="1"/>
</dbReference>
<dbReference type="RefSeq" id="WP_026747449.1">
    <property type="nucleotide sequence ID" value="NZ_AP019831.1"/>
</dbReference>
<dbReference type="SMART" id="SM00448">
    <property type="entry name" value="REC"/>
    <property type="match status" value="1"/>
</dbReference>
<evidence type="ECO:0000256" key="3">
    <source>
        <dbReference type="ARBA" id="ARBA00023015"/>
    </source>
</evidence>
<feature type="domain" description="Response regulatory" evidence="8">
    <location>
        <begin position="2"/>
        <end position="116"/>
    </location>
</feature>
<reference evidence="10 13" key="1">
    <citation type="submission" date="2019-07" db="EMBL/GenBank/DDBJ databases">
        <title>Complete Genome Sequence of Leptotrichia trevisanii Strain JMUB3870.</title>
        <authorList>
            <person name="Watanabe S."/>
            <person name="Cui L."/>
        </authorList>
    </citation>
    <scope>NUCLEOTIDE SEQUENCE [LARGE SCALE GENOMIC DNA]</scope>
    <source>
        <strain evidence="10 13">JMUB3870</strain>
    </source>
</reference>
<dbReference type="FunFam" id="1.10.10.10:FF:000005">
    <property type="entry name" value="Two-component system response regulator"/>
    <property type="match status" value="1"/>
</dbReference>
<dbReference type="PANTHER" id="PTHR48111:SF22">
    <property type="entry name" value="REGULATOR OF RPOS"/>
    <property type="match status" value="1"/>
</dbReference>
<evidence type="ECO:0000313" key="11">
    <source>
        <dbReference type="EMBL" id="BBM52371.1"/>
    </source>
</evidence>
<evidence type="ECO:0000259" key="9">
    <source>
        <dbReference type="PROSITE" id="PS51755"/>
    </source>
</evidence>
<evidence type="ECO:0000256" key="5">
    <source>
        <dbReference type="ARBA" id="ARBA00023163"/>
    </source>
</evidence>
<accession>A0A510KP09</accession>
<dbReference type="GO" id="GO:0005829">
    <property type="term" value="C:cytosol"/>
    <property type="evidence" value="ECO:0007669"/>
    <property type="project" value="TreeGrafter"/>
</dbReference>
<dbReference type="Proteomes" id="UP000422644">
    <property type="component" value="Chromosome"/>
</dbReference>
<keyword evidence="3" id="KW-0805">Transcription regulation</keyword>
<evidence type="ECO:0000313" key="12">
    <source>
        <dbReference type="Proteomes" id="UP000321378"/>
    </source>
</evidence>
<dbReference type="Pfam" id="PF00072">
    <property type="entry name" value="Response_reg"/>
    <property type="match status" value="1"/>
</dbReference>
<dbReference type="GO" id="GO:0000156">
    <property type="term" value="F:phosphorelay response regulator activity"/>
    <property type="evidence" value="ECO:0007669"/>
    <property type="project" value="TreeGrafter"/>
</dbReference>
<evidence type="ECO:0000256" key="4">
    <source>
        <dbReference type="ARBA" id="ARBA00023125"/>
    </source>
</evidence>
<dbReference type="InterPro" id="IPR036388">
    <property type="entry name" value="WH-like_DNA-bd_sf"/>
</dbReference>
<dbReference type="PROSITE" id="PS50110">
    <property type="entry name" value="RESPONSE_REGULATORY"/>
    <property type="match status" value="1"/>
</dbReference>
<dbReference type="Pfam" id="PF00486">
    <property type="entry name" value="Trans_reg_C"/>
    <property type="match status" value="1"/>
</dbReference>
<organism evidence="11 12">
    <name type="scientific">Leptotrichia trevisanii</name>
    <dbReference type="NCBI Taxonomy" id="109328"/>
    <lineage>
        <taxon>Bacteria</taxon>
        <taxon>Fusobacteriati</taxon>
        <taxon>Fusobacteriota</taxon>
        <taxon>Fusobacteriia</taxon>
        <taxon>Fusobacteriales</taxon>
        <taxon>Leptotrichiaceae</taxon>
        <taxon>Leptotrichia</taxon>
    </lineage>
</organism>
<evidence type="ECO:0000256" key="6">
    <source>
        <dbReference type="PROSITE-ProRule" id="PRU00169"/>
    </source>
</evidence>
<feature type="DNA-binding region" description="OmpR/PhoB-type" evidence="7">
    <location>
        <begin position="127"/>
        <end position="225"/>
    </location>
</feature>
<keyword evidence="5" id="KW-0804">Transcription</keyword>
<dbReference type="AlphaFoldDB" id="A0A510KP09"/>
<name>A0A510KP09_9FUSO</name>
<dbReference type="Gene3D" id="6.10.250.690">
    <property type="match status" value="1"/>
</dbReference>
<dbReference type="GO" id="GO:0000976">
    <property type="term" value="F:transcription cis-regulatory region binding"/>
    <property type="evidence" value="ECO:0007669"/>
    <property type="project" value="TreeGrafter"/>
</dbReference>
<dbReference type="EMBL" id="AP019831">
    <property type="protein sequence ID" value="BBM45241.1"/>
    <property type="molecule type" value="Genomic_DNA"/>
</dbReference>
<keyword evidence="4 7" id="KW-0238">DNA-binding</keyword>
<dbReference type="OrthoDB" id="9790442at2"/>
<keyword evidence="13" id="KW-1185">Reference proteome</keyword>
<dbReference type="InterPro" id="IPR001789">
    <property type="entry name" value="Sig_transdc_resp-reg_receiver"/>
</dbReference>
<dbReference type="Proteomes" id="UP000321378">
    <property type="component" value="Chromosome"/>
</dbReference>
<dbReference type="EMBL" id="AP019840">
    <property type="protein sequence ID" value="BBM52371.1"/>
    <property type="molecule type" value="Genomic_DNA"/>
</dbReference>
<dbReference type="GO" id="GO:0032993">
    <property type="term" value="C:protein-DNA complex"/>
    <property type="evidence" value="ECO:0007669"/>
    <property type="project" value="TreeGrafter"/>
</dbReference>
<protein>
    <submittedName>
        <fullName evidence="11">Winged helix family two component transcriptional regulator</fullName>
    </submittedName>
</protein>
<dbReference type="Gene3D" id="3.40.50.2300">
    <property type="match status" value="1"/>
</dbReference>
<evidence type="ECO:0000256" key="1">
    <source>
        <dbReference type="ARBA" id="ARBA00022553"/>
    </source>
</evidence>
<sequence>MRILIVEDERMINDIIARTLKKENYSVDSCFDGEEALDYIFSTEYDVLILDIMLPKLDGFEVLKRIRNKGIQTPVLFLTARESVQDRVKGLDYGADDYLVKPFDFEELLARIRVILRKNSIKSDSMGNVFKIANLTVDCNMHTVFRDKQRIKLSPKEFSILEYMIRNKKRVISKEKIEQHIYDFDSERNSNVIEVHIRLLRKKIDTDFTPKLIHTIRGVGYVLKEENE</sequence>
<dbReference type="CDD" id="cd00383">
    <property type="entry name" value="trans_reg_C"/>
    <property type="match status" value="1"/>
</dbReference>